<feature type="compositionally biased region" description="Polar residues" evidence="1">
    <location>
        <begin position="330"/>
        <end position="339"/>
    </location>
</feature>
<keyword evidence="2" id="KW-0732">Signal</keyword>
<organism evidence="3 4">
    <name type="scientific">Terriglobus albidus</name>
    <dbReference type="NCBI Taxonomy" id="1592106"/>
    <lineage>
        <taxon>Bacteria</taxon>
        <taxon>Pseudomonadati</taxon>
        <taxon>Acidobacteriota</taxon>
        <taxon>Terriglobia</taxon>
        <taxon>Terriglobales</taxon>
        <taxon>Acidobacteriaceae</taxon>
        <taxon>Terriglobus</taxon>
    </lineage>
</organism>
<accession>A0A5B9EAI7</accession>
<keyword evidence="4" id="KW-1185">Reference proteome</keyword>
<feature type="chain" id="PRO_5022979678" evidence="2">
    <location>
        <begin position="25"/>
        <end position="362"/>
    </location>
</feature>
<protein>
    <submittedName>
        <fullName evidence="3">DUF2845 domain-containing protein</fullName>
    </submittedName>
</protein>
<feature type="compositionally biased region" description="Polar residues" evidence="1">
    <location>
        <begin position="352"/>
        <end position="362"/>
    </location>
</feature>
<reference evidence="3 4" key="1">
    <citation type="submission" date="2019-08" db="EMBL/GenBank/DDBJ databases">
        <title>Complete genome sequence of Terriglobus albidus strain ORNL.</title>
        <authorList>
            <person name="Podar M."/>
        </authorList>
    </citation>
    <scope>NUCLEOTIDE SEQUENCE [LARGE SCALE GENOMIC DNA]</scope>
    <source>
        <strain evidence="3 4">ORNL</strain>
    </source>
</reference>
<dbReference type="KEGG" id="talb:FTW19_14810"/>
<proteinExistence type="predicted"/>
<evidence type="ECO:0000313" key="4">
    <source>
        <dbReference type="Proteomes" id="UP000321820"/>
    </source>
</evidence>
<evidence type="ECO:0000256" key="1">
    <source>
        <dbReference type="SAM" id="MobiDB-lite"/>
    </source>
</evidence>
<dbReference type="EMBL" id="CP042806">
    <property type="protein sequence ID" value="QEE29152.1"/>
    <property type="molecule type" value="Genomic_DNA"/>
</dbReference>
<feature type="region of interest" description="Disordered" evidence="1">
    <location>
        <begin position="306"/>
        <end position="362"/>
    </location>
</feature>
<name>A0A5B9EAI7_9BACT</name>
<evidence type="ECO:0000313" key="3">
    <source>
        <dbReference type="EMBL" id="QEE29152.1"/>
    </source>
</evidence>
<dbReference type="OrthoDB" id="109537at2"/>
<dbReference type="AlphaFoldDB" id="A0A5B9EAI7"/>
<gene>
    <name evidence="3" type="ORF">FTW19_14810</name>
</gene>
<dbReference type="Proteomes" id="UP000321820">
    <property type="component" value="Chromosome"/>
</dbReference>
<feature type="signal peptide" evidence="2">
    <location>
        <begin position="1"/>
        <end position="24"/>
    </location>
</feature>
<dbReference type="RefSeq" id="WP_147648350.1">
    <property type="nucleotide sequence ID" value="NZ_CP042806.1"/>
</dbReference>
<evidence type="ECO:0000256" key="2">
    <source>
        <dbReference type="SAM" id="SignalP"/>
    </source>
</evidence>
<sequence length="362" mass="39881">MASRAQFWVVAASLAALWLPAARGQVFVVGKNTATDGMVTEFHPTRVELPSQPLTERGRRDLLRMLEAEQGFAHRALPMGGQGLTLQANGTLSPDSDAIRDALYKKGISAQAGDRVVVTNLHFEKDRLIIDLDGGPFKKHRWLSHVQFNDNNVVAPEDQPTGSRVTLVFEKFIPDLTSAEIKSLLEPVIDFGVKTSEEAYANTLPEPLKLAVADHRVLVGMNHRMVLAALGQPVMKVREKIDDASGNKYEEWIYGRTPQTIRFVRFVGDRVVLIKVAELGKPIEVHDKDEMAGYINPDAVRTVALGDAKPDEEGSGKQAPPPSLRREGEQQTAPGSPSLVQLPPDKKDQQGKPEQQLQSNLR</sequence>